<sequence>MASFCNVLLTFLVLHGMSISIISVQISSSTVILYGMLPQLPEASLFQVCAVDSAVDTAAASQLLEIQGLLEEFSSLVAVPAGLPLPHDCDHAIPLIPGTSPVFI</sequence>
<dbReference type="EMBL" id="CP144750">
    <property type="protein sequence ID" value="WVZ79272.1"/>
    <property type="molecule type" value="Genomic_DNA"/>
</dbReference>
<gene>
    <name evidence="1" type="ORF">U9M48_026873</name>
</gene>
<accession>A0AAQ3WYQ7</accession>
<organism evidence="1 2">
    <name type="scientific">Paspalum notatum var. saurae</name>
    <dbReference type="NCBI Taxonomy" id="547442"/>
    <lineage>
        <taxon>Eukaryota</taxon>
        <taxon>Viridiplantae</taxon>
        <taxon>Streptophyta</taxon>
        <taxon>Embryophyta</taxon>
        <taxon>Tracheophyta</taxon>
        <taxon>Spermatophyta</taxon>
        <taxon>Magnoliopsida</taxon>
        <taxon>Liliopsida</taxon>
        <taxon>Poales</taxon>
        <taxon>Poaceae</taxon>
        <taxon>PACMAD clade</taxon>
        <taxon>Panicoideae</taxon>
        <taxon>Andropogonodae</taxon>
        <taxon>Paspaleae</taxon>
        <taxon>Paspalinae</taxon>
        <taxon>Paspalum</taxon>
    </lineage>
</organism>
<keyword evidence="2" id="KW-1185">Reference proteome</keyword>
<name>A0AAQ3WYQ7_PASNO</name>
<proteinExistence type="predicted"/>
<reference evidence="1 2" key="1">
    <citation type="submission" date="2024-02" db="EMBL/GenBank/DDBJ databases">
        <title>High-quality chromosome-scale genome assembly of Pensacola bahiagrass (Paspalum notatum Flugge var. saurae).</title>
        <authorList>
            <person name="Vega J.M."/>
            <person name="Podio M."/>
            <person name="Orjuela J."/>
            <person name="Siena L.A."/>
            <person name="Pessino S.C."/>
            <person name="Combes M.C."/>
            <person name="Mariac C."/>
            <person name="Albertini E."/>
            <person name="Pupilli F."/>
            <person name="Ortiz J.P.A."/>
            <person name="Leblanc O."/>
        </authorList>
    </citation>
    <scope>NUCLEOTIDE SEQUENCE [LARGE SCALE GENOMIC DNA]</scope>
    <source>
        <strain evidence="1">R1</strain>
        <tissue evidence="1">Leaf</tissue>
    </source>
</reference>
<dbReference type="AlphaFoldDB" id="A0AAQ3WYQ7"/>
<dbReference type="Proteomes" id="UP001341281">
    <property type="component" value="Chromosome 06"/>
</dbReference>
<evidence type="ECO:0000313" key="1">
    <source>
        <dbReference type="EMBL" id="WVZ79272.1"/>
    </source>
</evidence>
<protein>
    <submittedName>
        <fullName evidence="1">Uncharacterized protein</fullName>
    </submittedName>
</protein>
<evidence type="ECO:0000313" key="2">
    <source>
        <dbReference type="Proteomes" id="UP001341281"/>
    </source>
</evidence>